<name>A0A9W4GZH3_9ACTN</name>
<dbReference type="Proteomes" id="UP001153328">
    <property type="component" value="Unassembled WGS sequence"/>
</dbReference>
<accession>A0A9W4GZH3</accession>
<keyword evidence="2" id="KW-1185">Reference proteome</keyword>
<sequence length="27" mass="3154">MARPPNILYVRGTKWFRPLTLTGGRDH</sequence>
<evidence type="ECO:0000313" key="1">
    <source>
        <dbReference type="EMBL" id="CAG7629434.1"/>
    </source>
</evidence>
<evidence type="ECO:0000313" key="2">
    <source>
        <dbReference type="Proteomes" id="UP001153328"/>
    </source>
</evidence>
<dbReference type="EMBL" id="CAJVAX010000012">
    <property type="protein sequence ID" value="CAG7629434.1"/>
    <property type="molecule type" value="Genomic_DNA"/>
</dbReference>
<organism evidence="1 2">
    <name type="scientific">Actinacidiphila bryophytorum</name>
    <dbReference type="NCBI Taxonomy" id="1436133"/>
    <lineage>
        <taxon>Bacteria</taxon>
        <taxon>Bacillati</taxon>
        <taxon>Actinomycetota</taxon>
        <taxon>Actinomycetes</taxon>
        <taxon>Kitasatosporales</taxon>
        <taxon>Streptomycetaceae</taxon>
        <taxon>Actinacidiphila</taxon>
    </lineage>
</organism>
<proteinExistence type="predicted"/>
<protein>
    <submittedName>
        <fullName evidence="1">Uncharacterized protein</fullName>
    </submittedName>
</protein>
<dbReference type="AlphaFoldDB" id="A0A9W4GZH3"/>
<gene>
    <name evidence="1" type="ORF">SBRY_20565</name>
</gene>
<reference evidence="1" key="1">
    <citation type="submission" date="2021-06" db="EMBL/GenBank/DDBJ databases">
        <authorList>
            <person name="Arsene-Ploetze F."/>
        </authorList>
    </citation>
    <scope>NUCLEOTIDE SEQUENCE</scope>
    <source>
        <strain evidence="1">SBRY1</strain>
    </source>
</reference>
<comment type="caution">
    <text evidence="1">The sequence shown here is derived from an EMBL/GenBank/DDBJ whole genome shotgun (WGS) entry which is preliminary data.</text>
</comment>